<sequence>MDSTNSMRHVNKRVEIEDIPHRPKPRPSASITKNYNQ</sequence>
<gene>
    <name evidence="2" type="ORF">CEV33_0318</name>
</gene>
<evidence type="ECO:0000313" key="3">
    <source>
        <dbReference type="Proteomes" id="UP000216478"/>
    </source>
</evidence>
<evidence type="ECO:0000256" key="1">
    <source>
        <dbReference type="SAM" id="MobiDB-lite"/>
    </source>
</evidence>
<reference evidence="2 3" key="1">
    <citation type="submission" date="2017-07" db="EMBL/GenBank/DDBJ databases">
        <title>Phylogenetic study on the rhizospheric bacterium Ochrobactrum sp. A44.</title>
        <authorList>
            <person name="Krzyzanowska D.M."/>
            <person name="Ossowicki A."/>
            <person name="Rajewska M."/>
            <person name="Maciag T."/>
            <person name="Kaczynski Z."/>
            <person name="Czerwicka M."/>
            <person name="Jafra S."/>
        </authorList>
    </citation>
    <scope>NUCLEOTIDE SEQUENCE [LARGE SCALE GENOMIC DNA]</scope>
    <source>
        <strain evidence="2 3">OgA9a</strain>
    </source>
</reference>
<dbReference type="EMBL" id="NNRL01000157">
    <property type="protein sequence ID" value="OYR13524.1"/>
    <property type="molecule type" value="Genomic_DNA"/>
</dbReference>
<accession>A0A256FFA9</accession>
<organism evidence="2 3">
    <name type="scientific">Brucella grignonensis</name>
    <dbReference type="NCBI Taxonomy" id="94627"/>
    <lineage>
        <taxon>Bacteria</taxon>
        <taxon>Pseudomonadati</taxon>
        <taxon>Pseudomonadota</taxon>
        <taxon>Alphaproteobacteria</taxon>
        <taxon>Hyphomicrobiales</taxon>
        <taxon>Brucellaceae</taxon>
        <taxon>Brucella/Ochrobactrum group</taxon>
        <taxon>Brucella</taxon>
    </lineage>
</organism>
<proteinExistence type="predicted"/>
<dbReference type="Proteomes" id="UP000216478">
    <property type="component" value="Unassembled WGS sequence"/>
</dbReference>
<dbReference type="AlphaFoldDB" id="A0A256FFA9"/>
<comment type="caution">
    <text evidence="2">The sequence shown here is derived from an EMBL/GenBank/DDBJ whole genome shotgun (WGS) entry which is preliminary data.</text>
</comment>
<evidence type="ECO:0000313" key="2">
    <source>
        <dbReference type="EMBL" id="OYR13524.1"/>
    </source>
</evidence>
<keyword evidence="3" id="KW-1185">Reference proteome</keyword>
<name>A0A256FFA9_9HYPH</name>
<feature type="compositionally biased region" description="Basic and acidic residues" evidence="1">
    <location>
        <begin position="12"/>
        <end position="21"/>
    </location>
</feature>
<protein>
    <submittedName>
        <fullName evidence="2">Uncharacterized protein</fullName>
    </submittedName>
</protein>
<feature type="region of interest" description="Disordered" evidence="1">
    <location>
        <begin position="1"/>
        <end position="37"/>
    </location>
</feature>